<dbReference type="SMART" id="SM00097">
    <property type="entry name" value="WNT1"/>
    <property type="match status" value="1"/>
</dbReference>
<keyword evidence="12" id="KW-1133">Transmembrane helix</keyword>
<comment type="similarity">
    <text evidence="2 11">Belongs to the Wnt family.</text>
</comment>
<evidence type="ECO:0000256" key="9">
    <source>
        <dbReference type="ARBA" id="ARBA00023180"/>
    </source>
</evidence>
<dbReference type="GO" id="GO:0005615">
    <property type="term" value="C:extracellular space"/>
    <property type="evidence" value="ECO:0007669"/>
    <property type="project" value="TreeGrafter"/>
</dbReference>
<dbReference type="Pfam" id="PF00110">
    <property type="entry name" value="wnt"/>
    <property type="match status" value="1"/>
</dbReference>
<keyword evidence="10" id="KW-0449">Lipoprotein</keyword>
<dbReference type="PRINTS" id="PR01349">
    <property type="entry name" value="WNTPROTEIN"/>
</dbReference>
<dbReference type="CDD" id="cd19334">
    <property type="entry name" value="Wnt_Wnt2_like"/>
    <property type="match status" value="1"/>
</dbReference>
<keyword evidence="4" id="KW-0964">Secreted</keyword>
<keyword evidence="3 11" id="KW-0217">Developmental protein</keyword>
<dbReference type="InterPro" id="IPR018161">
    <property type="entry name" value="Wnt_CS"/>
</dbReference>
<dbReference type="Gene3D" id="3.30.2460.20">
    <property type="match status" value="1"/>
</dbReference>
<dbReference type="OrthoDB" id="5945655at2759"/>
<evidence type="ECO:0000313" key="13">
    <source>
        <dbReference type="Proteomes" id="UP000085678"/>
    </source>
</evidence>
<evidence type="ECO:0000256" key="5">
    <source>
        <dbReference type="ARBA" id="ARBA00022530"/>
    </source>
</evidence>
<gene>
    <name evidence="14" type="primary">LOC106154358</name>
</gene>
<keyword evidence="8" id="KW-1015">Disulfide bond</keyword>
<evidence type="ECO:0000256" key="3">
    <source>
        <dbReference type="ARBA" id="ARBA00022473"/>
    </source>
</evidence>
<evidence type="ECO:0000256" key="12">
    <source>
        <dbReference type="SAM" id="Phobius"/>
    </source>
</evidence>
<evidence type="ECO:0000256" key="7">
    <source>
        <dbReference type="ARBA" id="ARBA00022729"/>
    </source>
</evidence>
<dbReference type="InterPro" id="IPR005817">
    <property type="entry name" value="Wnt"/>
</dbReference>
<dbReference type="GeneID" id="106154358"/>
<evidence type="ECO:0000313" key="14">
    <source>
        <dbReference type="RefSeq" id="XP_013384144.1"/>
    </source>
</evidence>
<evidence type="ECO:0000256" key="4">
    <source>
        <dbReference type="ARBA" id="ARBA00022525"/>
    </source>
</evidence>
<name>A0A1S3HGJ3_LINAN</name>
<dbReference type="GO" id="GO:0048513">
    <property type="term" value="P:animal organ development"/>
    <property type="evidence" value="ECO:0007669"/>
    <property type="project" value="UniProtKB-ARBA"/>
</dbReference>
<evidence type="ECO:0000256" key="11">
    <source>
        <dbReference type="RuleBase" id="RU003500"/>
    </source>
</evidence>
<organism evidence="13 14">
    <name type="scientific">Lingula anatina</name>
    <name type="common">Brachiopod</name>
    <name type="synonym">Lingula unguis</name>
    <dbReference type="NCBI Taxonomy" id="7574"/>
    <lineage>
        <taxon>Eukaryota</taxon>
        <taxon>Metazoa</taxon>
        <taxon>Spiralia</taxon>
        <taxon>Lophotrochozoa</taxon>
        <taxon>Brachiopoda</taxon>
        <taxon>Linguliformea</taxon>
        <taxon>Lingulata</taxon>
        <taxon>Lingulida</taxon>
        <taxon>Linguloidea</taxon>
        <taxon>Lingulidae</taxon>
        <taxon>Lingula</taxon>
    </lineage>
</organism>
<dbReference type="InterPro" id="IPR009140">
    <property type="entry name" value="Wnt2"/>
</dbReference>
<evidence type="ECO:0000256" key="8">
    <source>
        <dbReference type="ARBA" id="ARBA00023157"/>
    </source>
</evidence>
<evidence type="ECO:0000256" key="6">
    <source>
        <dbReference type="ARBA" id="ARBA00022687"/>
    </source>
</evidence>
<comment type="function">
    <text evidence="11">Ligand for members of the frizzled family of seven transmembrane receptors.</text>
</comment>
<dbReference type="GO" id="GO:0005125">
    <property type="term" value="F:cytokine activity"/>
    <property type="evidence" value="ECO:0007669"/>
    <property type="project" value="TreeGrafter"/>
</dbReference>
<dbReference type="GO" id="GO:0030182">
    <property type="term" value="P:neuron differentiation"/>
    <property type="evidence" value="ECO:0007669"/>
    <property type="project" value="TreeGrafter"/>
</dbReference>
<comment type="subcellular location">
    <subcellularLocation>
        <location evidence="1 11">Secreted</location>
        <location evidence="1 11">Extracellular space</location>
        <location evidence="1 11">Extracellular matrix</location>
    </subcellularLocation>
</comment>
<sequence length="384" mass="43313">MAKLCYTFWILLIVLVGYLRFAVSTWWFISQLPLHAVGARVICDNIPGLVGKQKKLCRTYPDVMISLGEGAKLGVKECQYQFRNQRWNCSTLDRDASVFGKVMLKGSREAAFVHAISSAGVVHAITRACSKGELLNCACDPTKKGKSRDKKGEFDWGGCSDNVRYGSNFSRFFVDAQEKRVRDARARMNLHNNRAGRKAVKRFMKLECKCHGVSGSCAIRTCWLAMQEFRKVGNYIKNKYNSATQVTMNQDGTGFNIANKNHKKATKHDLVYFEESPDYCNKNPEIGSFGTAGRECKKDSMGTDGCDIMCCGRGYDTTTVVQTTKCECKFHWCCYVKCKECSRVVDVHTCKGPNVRKNSNNVHRNRFKRWLDGDATRIMTSGSL</sequence>
<dbReference type="AlphaFoldDB" id="A0A1S3HGJ3"/>
<dbReference type="PRINTS" id="PR01842">
    <property type="entry name" value="WNT2PROTEIN"/>
</dbReference>
<dbReference type="GO" id="GO:0060070">
    <property type="term" value="P:canonical Wnt signaling pathway"/>
    <property type="evidence" value="ECO:0007669"/>
    <property type="project" value="TreeGrafter"/>
</dbReference>
<proteinExistence type="inferred from homology"/>
<accession>A0A1S3HGJ3</accession>
<dbReference type="PROSITE" id="PS00246">
    <property type="entry name" value="WNT1"/>
    <property type="match status" value="1"/>
</dbReference>
<protein>
    <recommendedName>
        <fullName evidence="11">Protein Wnt</fullName>
    </recommendedName>
</protein>
<keyword evidence="12" id="KW-0472">Membrane</keyword>
<reference evidence="14" key="1">
    <citation type="submission" date="2025-08" db="UniProtKB">
        <authorList>
            <consortium name="RefSeq"/>
        </authorList>
    </citation>
    <scope>IDENTIFICATION</scope>
    <source>
        <tissue evidence="14">Gonads</tissue>
    </source>
</reference>
<dbReference type="Proteomes" id="UP000085678">
    <property type="component" value="Unplaced"/>
</dbReference>
<dbReference type="GO" id="GO:0045165">
    <property type="term" value="P:cell fate commitment"/>
    <property type="evidence" value="ECO:0007669"/>
    <property type="project" value="TreeGrafter"/>
</dbReference>
<dbReference type="InterPro" id="IPR043158">
    <property type="entry name" value="Wnt_C"/>
</dbReference>
<keyword evidence="13" id="KW-1185">Reference proteome</keyword>
<keyword evidence="6 11" id="KW-0879">Wnt signaling pathway</keyword>
<keyword evidence="7" id="KW-0732">Signal</keyword>
<evidence type="ECO:0000256" key="2">
    <source>
        <dbReference type="ARBA" id="ARBA00005683"/>
    </source>
</evidence>
<dbReference type="FunFam" id="3.30.2460.20:FF:000001">
    <property type="entry name" value="Wnt homolog"/>
    <property type="match status" value="1"/>
</dbReference>
<dbReference type="PANTHER" id="PTHR12027:SF37">
    <property type="entry name" value="PROTEIN WNT"/>
    <property type="match status" value="1"/>
</dbReference>
<keyword evidence="9" id="KW-0325">Glycoprotein</keyword>
<feature type="transmembrane region" description="Helical" evidence="12">
    <location>
        <begin position="7"/>
        <end position="29"/>
    </location>
</feature>
<dbReference type="PANTHER" id="PTHR12027">
    <property type="entry name" value="WNT RELATED"/>
    <property type="match status" value="1"/>
</dbReference>
<evidence type="ECO:0000256" key="1">
    <source>
        <dbReference type="ARBA" id="ARBA00004498"/>
    </source>
</evidence>
<keyword evidence="12" id="KW-0812">Transmembrane</keyword>
<dbReference type="RefSeq" id="XP_013384144.1">
    <property type="nucleotide sequence ID" value="XM_013528690.1"/>
</dbReference>
<dbReference type="GO" id="GO:0005109">
    <property type="term" value="F:frizzled binding"/>
    <property type="evidence" value="ECO:0007669"/>
    <property type="project" value="TreeGrafter"/>
</dbReference>
<evidence type="ECO:0000256" key="10">
    <source>
        <dbReference type="ARBA" id="ARBA00023288"/>
    </source>
</evidence>
<keyword evidence="5" id="KW-0272">Extracellular matrix</keyword>